<dbReference type="Gene3D" id="1.10.357.10">
    <property type="entry name" value="Tetracycline Repressor, domain 2"/>
    <property type="match status" value="1"/>
</dbReference>
<keyword evidence="1" id="KW-0805">Transcription regulation</keyword>
<dbReference type="Gene3D" id="1.10.10.60">
    <property type="entry name" value="Homeodomain-like"/>
    <property type="match status" value="1"/>
</dbReference>
<sequence length="224" mass="24710">MLSFETGHLRVQDRLVYISAMSRQTTMQAPRGRPRSFDVDAAIERAMNVFWSRGYHATALPDLLRATKLSRGSLYAAFGDKHSLFLRALDRYIADALTRMDDELDPRRDPVDGLRAYLAGYVERACGANGRRGCLLVATAMELAGQDAEVGRRFASFFKTMETRVADAFSRAETAGRLADGVEPSSAARILICFLWGLRVVAKTAPARTASQATADALLARFIK</sequence>
<reference evidence="6 7" key="1">
    <citation type="submission" date="2016-10" db="EMBL/GenBank/DDBJ databases">
        <authorList>
            <person name="de Groot N.N."/>
        </authorList>
    </citation>
    <scope>NUCLEOTIDE SEQUENCE [LARGE SCALE GENOMIC DNA]</scope>
    <source>
        <strain evidence="6 7">R5</strain>
    </source>
</reference>
<dbReference type="SUPFAM" id="SSF46689">
    <property type="entry name" value="Homeodomain-like"/>
    <property type="match status" value="1"/>
</dbReference>
<gene>
    <name evidence="6" type="ORF">SAMN05216337_1003186</name>
</gene>
<dbReference type="AlphaFoldDB" id="A0A1G6M9U7"/>
<dbReference type="SUPFAM" id="SSF48498">
    <property type="entry name" value="Tetracyclin repressor-like, C-terminal domain"/>
    <property type="match status" value="1"/>
</dbReference>
<evidence type="ECO:0000313" key="7">
    <source>
        <dbReference type="Proteomes" id="UP000199245"/>
    </source>
</evidence>
<dbReference type="Proteomes" id="UP000199245">
    <property type="component" value="Unassembled WGS sequence"/>
</dbReference>
<evidence type="ECO:0000256" key="3">
    <source>
        <dbReference type="ARBA" id="ARBA00023163"/>
    </source>
</evidence>
<keyword evidence="2 4" id="KW-0238">DNA-binding</keyword>
<evidence type="ECO:0000259" key="5">
    <source>
        <dbReference type="PROSITE" id="PS50977"/>
    </source>
</evidence>
<dbReference type="InterPro" id="IPR036271">
    <property type="entry name" value="Tet_transcr_reg_TetR-rel_C_sf"/>
</dbReference>
<accession>A0A1G6M9U7</accession>
<dbReference type="InterPro" id="IPR001647">
    <property type="entry name" value="HTH_TetR"/>
</dbReference>
<dbReference type="Pfam" id="PF00440">
    <property type="entry name" value="TetR_N"/>
    <property type="match status" value="1"/>
</dbReference>
<proteinExistence type="predicted"/>
<dbReference type="PANTHER" id="PTHR47506">
    <property type="entry name" value="TRANSCRIPTIONAL REGULATORY PROTEIN"/>
    <property type="match status" value="1"/>
</dbReference>
<evidence type="ECO:0000256" key="1">
    <source>
        <dbReference type="ARBA" id="ARBA00023015"/>
    </source>
</evidence>
<evidence type="ECO:0000313" key="6">
    <source>
        <dbReference type="EMBL" id="SDC52362.1"/>
    </source>
</evidence>
<feature type="domain" description="HTH tetR-type" evidence="5">
    <location>
        <begin position="36"/>
        <end position="96"/>
    </location>
</feature>
<dbReference type="EMBL" id="FMZW01000003">
    <property type="protein sequence ID" value="SDC52362.1"/>
    <property type="molecule type" value="Genomic_DNA"/>
</dbReference>
<dbReference type="InterPro" id="IPR009057">
    <property type="entry name" value="Homeodomain-like_sf"/>
</dbReference>
<evidence type="ECO:0000256" key="4">
    <source>
        <dbReference type="PROSITE-ProRule" id="PRU00335"/>
    </source>
</evidence>
<name>A0A1G6M9U7_9BRAD</name>
<protein>
    <submittedName>
        <fullName evidence="6">Transcriptional regulator, TetR family</fullName>
    </submittedName>
</protein>
<dbReference type="GO" id="GO:0003677">
    <property type="term" value="F:DNA binding"/>
    <property type="evidence" value="ECO:0007669"/>
    <property type="project" value="UniProtKB-UniRule"/>
</dbReference>
<dbReference type="InterPro" id="IPR011075">
    <property type="entry name" value="TetR_C"/>
</dbReference>
<dbReference type="PROSITE" id="PS50977">
    <property type="entry name" value="HTH_TETR_2"/>
    <property type="match status" value="1"/>
</dbReference>
<feature type="DNA-binding region" description="H-T-H motif" evidence="4">
    <location>
        <begin position="59"/>
        <end position="78"/>
    </location>
</feature>
<dbReference type="PANTHER" id="PTHR47506:SF10">
    <property type="entry name" value="TRANSCRIPTIONAL REGULATORY PROTEIN"/>
    <property type="match status" value="1"/>
</dbReference>
<dbReference type="Pfam" id="PF16925">
    <property type="entry name" value="TetR_C_13"/>
    <property type="match status" value="1"/>
</dbReference>
<organism evidence="6 7">
    <name type="scientific">Bradyrhizobium brasilense</name>
    <dbReference type="NCBI Taxonomy" id="1419277"/>
    <lineage>
        <taxon>Bacteria</taxon>
        <taxon>Pseudomonadati</taxon>
        <taxon>Pseudomonadota</taxon>
        <taxon>Alphaproteobacteria</taxon>
        <taxon>Hyphomicrobiales</taxon>
        <taxon>Nitrobacteraceae</taxon>
        <taxon>Bradyrhizobium</taxon>
    </lineage>
</organism>
<evidence type="ECO:0000256" key="2">
    <source>
        <dbReference type="ARBA" id="ARBA00023125"/>
    </source>
</evidence>
<keyword evidence="3" id="KW-0804">Transcription</keyword>